<dbReference type="GO" id="GO:0010041">
    <property type="term" value="P:response to iron(III) ion"/>
    <property type="evidence" value="ECO:0007669"/>
    <property type="project" value="TreeGrafter"/>
</dbReference>
<evidence type="ECO:0000313" key="9">
    <source>
        <dbReference type="EMBL" id="OGD04008.1"/>
    </source>
</evidence>
<evidence type="ECO:0000256" key="7">
    <source>
        <dbReference type="ARBA" id="ARBA00023136"/>
    </source>
</evidence>
<dbReference type="PANTHER" id="PTHR33908">
    <property type="entry name" value="MANNOSYLTRANSFERASE YKCB-RELATED"/>
    <property type="match status" value="1"/>
</dbReference>
<keyword evidence="6 8" id="KW-1133">Transmembrane helix</keyword>
<evidence type="ECO:0000256" key="2">
    <source>
        <dbReference type="ARBA" id="ARBA00022475"/>
    </source>
</evidence>
<evidence type="ECO:0000256" key="6">
    <source>
        <dbReference type="ARBA" id="ARBA00022989"/>
    </source>
</evidence>
<feature type="transmembrane region" description="Helical" evidence="8">
    <location>
        <begin position="204"/>
        <end position="224"/>
    </location>
</feature>
<organism evidence="9 10">
    <name type="scientific">Candidatus Amesbacteria bacterium RIFCSPLOWO2_01_FULL_48_25</name>
    <dbReference type="NCBI Taxonomy" id="1797259"/>
    <lineage>
        <taxon>Bacteria</taxon>
        <taxon>Candidatus Amesiibacteriota</taxon>
    </lineage>
</organism>
<keyword evidence="4" id="KW-0808">Transferase</keyword>
<comment type="subcellular location">
    <subcellularLocation>
        <location evidence="1">Cell membrane</location>
        <topology evidence="1">Multi-pass membrane protein</topology>
    </subcellularLocation>
</comment>
<dbReference type="GO" id="GO:0005886">
    <property type="term" value="C:plasma membrane"/>
    <property type="evidence" value="ECO:0007669"/>
    <property type="project" value="UniProtKB-SubCell"/>
</dbReference>
<feature type="transmembrane region" description="Helical" evidence="8">
    <location>
        <begin position="356"/>
        <end position="373"/>
    </location>
</feature>
<proteinExistence type="predicted"/>
<feature type="transmembrane region" description="Helical" evidence="8">
    <location>
        <begin position="169"/>
        <end position="198"/>
    </location>
</feature>
<evidence type="ECO:0000256" key="4">
    <source>
        <dbReference type="ARBA" id="ARBA00022679"/>
    </source>
</evidence>
<keyword evidence="7 8" id="KW-0472">Membrane</keyword>
<accession>A0A1F4ZCV7</accession>
<evidence type="ECO:0000256" key="8">
    <source>
        <dbReference type="SAM" id="Phobius"/>
    </source>
</evidence>
<dbReference type="Proteomes" id="UP000177080">
    <property type="component" value="Unassembled WGS sequence"/>
</dbReference>
<dbReference type="EMBL" id="MEXN01000003">
    <property type="protein sequence ID" value="OGD04008.1"/>
    <property type="molecule type" value="Genomic_DNA"/>
</dbReference>
<dbReference type="GO" id="GO:0009103">
    <property type="term" value="P:lipopolysaccharide biosynthetic process"/>
    <property type="evidence" value="ECO:0007669"/>
    <property type="project" value="UniProtKB-ARBA"/>
</dbReference>
<protein>
    <submittedName>
        <fullName evidence="9">Uncharacterized protein</fullName>
    </submittedName>
</protein>
<name>A0A1F4ZCV7_9BACT</name>
<dbReference type="STRING" id="1797259.A2989_01260"/>
<comment type="caution">
    <text evidence="9">The sequence shown here is derived from an EMBL/GenBank/DDBJ whole genome shotgun (WGS) entry which is preliminary data.</text>
</comment>
<gene>
    <name evidence="9" type="ORF">A2989_01260</name>
</gene>
<sequence length="533" mass="60822">MKKFTTLLLIIVLGFLLRIYKLDVRPLGFTWDEAALGYNAYSLLKTGRDEHAQRFPVVFKSFGDYKPGLYIYFTVPSVKLLSLNEFSTRLPSAIFGTLLILVVYLLTCKIENLLKIENCKLNISLASAAMLAVNPWAIHFSRGAWEANAALLLTTLATLLFLKRKYYFAALFFGLTFLTYQGAKLFTPLLIISLVLIYKPVIKNLFKPLLLLLLLLLPILAGFATQSGRLKVYSVFSYTRSTSQVAQVVLQDKDNKTIFFLFHSEILDQTRGVIERYLNHLSPRFLFIDGDWSNPRNSTPFYGYLHYPEILTMLIGLVVLIKSNNKFSKLLLMWLVLAPVPSALSRDIVSGVRSLPMVIPLVIISGIGLGQIFKTKFVAVCYSLLLLLFTVYFLDLYFVHYPFYFAKYWLTPYKNTIELINNNIDSYKRVVFTNTLGQPYIFVLFYNHIDPRLFWTSSNYIANSVGDVGEVVKFGKYVFMPVDWPAQRGDTSTIFVGNQYELPDQDMNSINLVRLGEVFHPDGSHGLRLIGLK</sequence>
<reference evidence="9 10" key="1">
    <citation type="journal article" date="2016" name="Nat. Commun.">
        <title>Thousands of microbial genomes shed light on interconnected biogeochemical processes in an aquifer system.</title>
        <authorList>
            <person name="Anantharaman K."/>
            <person name="Brown C.T."/>
            <person name="Hug L.A."/>
            <person name="Sharon I."/>
            <person name="Castelle C.J."/>
            <person name="Probst A.J."/>
            <person name="Thomas B.C."/>
            <person name="Singh A."/>
            <person name="Wilkins M.J."/>
            <person name="Karaoz U."/>
            <person name="Brodie E.L."/>
            <person name="Williams K.H."/>
            <person name="Hubbard S.S."/>
            <person name="Banfield J.F."/>
        </authorList>
    </citation>
    <scope>NUCLEOTIDE SEQUENCE [LARGE SCALE GENOMIC DNA]</scope>
</reference>
<dbReference type="AlphaFoldDB" id="A0A1F4ZCV7"/>
<feature type="transmembrane region" description="Helical" evidence="8">
    <location>
        <begin position="144"/>
        <end position="162"/>
    </location>
</feature>
<feature type="transmembrane region" description="Helical" evidence="8">
    <location>
        <begin position="379"/>
        <end position="399"/>
    </location>
</feature>
<feature type="transmembrane region" description="Helical" evidence="8">
    <location>
        <begin position="119"/>
        <end position="138"/>
    </location>
</feature>
<evidence type="ECO:0000256" key="1">
    <source>
        <dbReference type="ARBA" id="ARBA00004651"/>
    </source>
</evidence>
<feature type="transmembrane region" description="Helical" evidence="8">
    <location>
        <begin position="301"/>
        <end position="321"/>
    </location>
</feature>
<evidence type="ECO:0000313" key="10">
    <source>
        <dbReference type="Proteomes" id="UP000177080"/>
    </source>
</evidence>
<dbReference type="InterPro" id="IPR050297">
    <property type="entry name" value="LipidA_mod_glycosyltrf_83"/>
</dbReference>
<keyword evidence="5 8" id="KW-0812">Transmembrane</keyword>
<dbReference type="GO" id="GO:0016763">
    <property type="term" value="F:pentosyltransferase activity"/>
    <property type="evidence" value="ECO:0007669"/>
    <property type="project" value="TreeGrafter"/>
</dbReference>
<evidence type="ECO:0000256" key="5">
    <source>
        <dbReference type="ARBA" id="ARBA00022692"/>
    </source>
</evidence>
<evidence type="ECO:0000256" key="3">
    <source>
        <dbReference type="ARBA" id="ARBA00022676"/>
    </source>
</evidence>
<dbReference type="PANTHER" id="PTHR33908:SF3">
    <property type="entry name" value="UNDECAPRENYL PHOSPHATE-ALPHA-4-AMINO-4-DEOXY-L-ARABINOSE ARABINOSYL TRANSFERASE"/>
    <property type="match status" value="1"/>
</dbReference>
<feature type="transmembrane region" description="Helical" evidence="8">
    <location>
        <begin position="90"/>
        <end position="107"/>
    </location>
</feature>
<keyword evidence="3" id="KW-0328">Glycosyltransferase</keyword>
<keyword evidence="2" id="KW-1003">Cell membrane</keyword>